<name>U9UR96_RHIID</name>
<protein>
    <submittedName>
        <fullName evidence="1">Uncharacterized protein</fullName>
    </submittedName>
</protein>
<dbReference type="AlphaFoldDB" id="U9UR96"/>
<sequence length="62" mass="7140">MGNRCNYQNFIINIIRGYHLKFVNGNSSIRDAADVTDKSITNIFFTLFHKLKPNCLPRQPAI</sequence>
<gene>
    <name evidence="1" type="ORF">GLOINDRAFT_342415</name>
</gene>
<proteinExistence type="predicted"/>
<reference evidence="1" key="1">
    <citation type="submission" date="2013-07" db="EMBL/GenBank/DDBJ databases">
        <title>The genome of an arbuscular mycorrhizal fungus provides insights into the evolution of the oldest plant symbiosis.</title>
        <authorList>
            <consortium name="DOE Joint Genome Institute"/>
            <person name="Tisserant E."/>
            <person name="Malbreil M."/>
            <person name="Kuo A."/>
            <person name="Kohler A."/>
            <person name="Symeonidi A."/>
            <person name="Balestrini R."/>
            <person name="Charron P."/>
            <person name="Duensing N."/>
            <person name="Frei-dit-Frey N."/>
            <person name="Gianinazzi-Pearson V."/>
            <person name="Gilbert B."/>
            <person name="Handa Y."/>
            <person name="Hijri M."/>
            <person name="Kaul R."/>
            <person name="Kawaguchi M."/>
            <person name="Krajinski F."/>
            <person name="Lammers P."/>
            <person name="Lapierre D."/>
            <person name="Masclaux F.G."/>
            <person name="Murat C."/>
            <person name="Morin E."/>
            <person name="Ndikumana S."/>
            <person name="Pagni M."/>
            <person name="Petitpierre D."/>
            <person name="Requena N."/>
            <person name="Rosikiewicz P."/>
            <person name="Riley R."/>
            <person name="Saito K."/>
            <person name="San Clemente H."/>
            <person name="Shapiro H."/>
            <person name="van Tuinen D."/>
            <person name="Becard G."/>
            <person name="Bonfante P."/>
            <person name="Paszkowski U."/>
            <person name="Shachar-Hill Y."/>
            <person name="Young J.P."/>
            <person name="Sanders I.R."/>
            <person name="Henrissat B."/>
            <person name="Rensing S.A."/>
            <person name="Grigoriev I.V."/>
            <person name="Corradi N."/>
            <person name="Roux C."/>
            <person name="Martin F."/>
        </authorList>
    </citation>
    <scope>NUCLEOTIDE SEQUENCE</scope>
    <source>
        <strain evidence="1">DAOM 197198</strain>
    </source>
</reference>
<dbReference type="HOGENOM" id="CLU_2905238_0_0_1"/>
<evidence type="ECO:0000313" key="1">
    <source>
        <dbReference type="EMBL" id="ESA22925.1"/>
    </source>
</evidence>
<organism evidence="1">
    <name type="scientific">Rhizophagus irregularis (strain DAOM 181602 / DAOM 197198 / MUCL 43194)</name>
    <name type="common">Arbuscular mycorrhizal fungus</name>
    <name type="synonym">Glomus intraradices</name>
    <dbReference type="NCBI Taxonomy" id="747089"/>
    <lineage>
        <taxon>Eukaryota</taxon>
        <taxon>Fungi</taxon>
        <taxon>Fungi incertae sedis</taxon>
        <taxon>Mucoromycota</taxon>
        <taxon>Glomeromycotina</taxon>
        <taxon>Glomeromycetes</taxon>
        <taxon>Glomerales</taxon>
        <taxon>Glomeraceae</taxon>
        <taxon>Rhizophagus</taxon>
    </lineage>
</organism>
<accession>U9UR96</accession>
<dbReference type="EMBL" id="KI275183">
    <property type="protein sequence ID" value="ESA22925.1"/>
    <property type="molecule type" value="Genomic_DNA"/>
</dbReference>